<dbReference type="InterPro" id="IPR027417">
    <property type="entry name" value="P-loop_NTPase"/>
</dbReference>
<evidence type="ECO:0000256" key="1">
    <source>
        <dbReference type="ARBA" id="ARBA00004141"/>
    </source>
</evidence>
<dbReference type="InterPro" id="IPR003439">
    <property type="entry name" value="ABC_transporter-like_ATP-bd"/>
</dbReference>
<dbReference type="PROSITE" id="PS00211">
    <property type="entry name" value="ABC_TRANSPORTER_1"/>
    <property type="match status" value="1"/>
</dbReference>
<dbReference type="InterPro" id="IPR013525">
    <property type="entry name" value="ABC2_TM"/>
</dbReference>
<name>A0AAV9BKW9_ACOGR</name>
<feature type="transmembrane region" description="Helical" evidence="9">
    <location>
        <begin position="619"/>
        <end position="641"/>
    </location>
</feature>
<feature type="transmembrane region" description="Helical" evidence="9">
    <location>
        <begin position="430"/>
        <end position="452"/>
    </location>
</feature>
<dbReference type="InterPro" id="IPR050352">
    <property type="entry name" value="ABCG_transporters"/>
</dbReference>
<keyword evidence="12" id="KW-1185">Reference proteome</keyword>
<reference evidence="11" key="1">
    <citation type="journal article" date="2023" name="Nat. Commun.">
        <title>Diploid and tetraploid genomes of Acorus and the evolution of monocots.</title>
        <authorList>
            <person name="Ma L."/>
            <person name="Liu K.W."/>
            <person name="Li Z."/>
            <person name="Hsiao Y.Y."/>
            <person name="Qi Y."/>
            <person name="Fu T."/>
            <person name="Tang G.D."/>
            <person name="Zhang D."/>
            <person name="Sun W.H."/>
            <person name="Liu D.K."/>
            <person name="Li Y."/>
            <person name="Chen G.Z."/>
            <person name="Liu X.D."/>
            <person name="Liao X.Y."/>
            <person name="Jiang Y.T."/>
            <person name="Yu X."/>
            <person name="Hao Y."/>
            <person name="Huang J."/>
            <person name="Zhao X.W."/>
            <person name="Ke S."/>
            <person name="Chen Y.Y."/>
            <person name="Wu W.L."/>
            <person name="Hsu J.L."/>
            <person name="Lin Y.F."/>
            <person name="Huang M.D."/>
            <person name="Li C.Y."/>
            <person name="Huang L."/>
            <person name="Wang Z.W."/>
            <person name="Zhao X."/>
            <person name="Zhong W.Y."/>
            <person name="Peng D.H."/>
            <person name="Ahmad S."/>
            <person name="Lan S."/>
            <person name="Zhang J.S."/>
            <person name="Tsai W.C."/>
            <person name="Van de Peer Y."/>
            <person name="Liu Z.J."/>
        </authorList>
    </citation>
    <scope>NUCLEOTIDE SEQUENCE</scope>
    <source>
        <strain evidence="11">SCP</strain>
    </source>
</reference>
<evidence type="ECO:0000313" key="12">
    <source>
        <dbReference type="Proteomes" id="UP001179952"/>
    </source>
</evidence>
<feature type="transmembrane region" description="Helical" evidence="9">
    <location>
        <begin position="505"/>
        <end position="527"/>
    </location>
</feature>
<dbReference type="Proteomes" id="UP001179952">
    <property type="component" value="Unassembled WGS sequence"/>
</dbReference>
<comment type="caution">
    <text evidence="11">The sequence shown here is derived from an EMBL/GenBank/DDBJ whole genome shotgun (WGS) entry which is preliminary data.</text>
</comment>
<dbReference type="Gene3D" id="3.40.50.300">
    <property type="entry name" value="P-loop containing nucleotide triphosphate hydrolases"/>
    <property type="match status" value="1"/>
</dbReference>
<keyword evidence="4" id="KW-0547">Nucleotide-binding</keyword>
<evidence type="ECO:0000259" key="10">
    <source>
        <dbReference type="PROSITE" id="PS50893"/>
    </source>
</evidence>
<dbReference type="GO" id="GO:0005524">
    <property type="term" value="F:ATP binding"/>
    <property type="evidence" value="ECO:0007669"/>
    <property type="project" value="UniProtKB-KW"/>
</dbReference>
<sequence length="646" mass="71341">MTEQVELTHPSKPTTTHSSMEDSILSSPTFPISLKFVDLTYKVKLAPPHKGGGVFRSTSAASTAHQERTILKNVSGAASPGEITAVLGPSGSGKSTLLNALVGRLHPTPHASFSGSITANDGASKPSALRRRTGFVAQEDLLYPHLTVRESLVFCALLRLPRALTRDAKRRAAEAVITELGLGKCADTLIGSVFVRGVSGGERKRVSIGQEMLVGPSLLVLDEPTSGLDSTAAHRLVLTMHGLARKGMTVIMSIHQPSSRVYQMFDAVILLSEGCCMYCGRGRDAMDYFASVGFTPRFPVNPADFMLDLANGVAQVDYQIDADKSNMKQSLVTSYNKLLAPKFMACISDKTEVEDNVHTGRQTPQDQQDPINHYSIRWTDQFAILLRRSLKERRHEAFNYLRVTQVMAAAVLAGLMWWRNDIRDVRDRLGLLFFFSIFWGVFPSFNAVFTFPQERAILGKERSSSMYSLSSYYLARTAGDLPMELVLPTVFIFITYWMAELRSELEAFLLTLLVILSYVMVAQGLGLTVGAAMMDAKRASTLVTVIQLAFLLTAGFYVEKIPPCMRWLKYTSFTYYCFRLLIGIQYGGREGRFVLVRFNHGGSEEGEAMFGEVEGTSGVIVSIAALAVMFVGYRLLAYALLRRLKV</sequence>
<keyword evidence="7 9" id="KW-0472">Membrane</keyword>
<dbReference type="PANTHER" id="PTHR48041:SF56">
    <property type="entry name" value="ABC TRANSPORTER G FAMILY MEMBER 25"/>
    <property type="match status" value="1"/>
</dbReference>
<feature type="compositionally biased region" description="Low complexity" evidence="8">
    <location>
        <begin position="8"/>
        <end position="18"/>
    </location>
</feature>
<evidence type="ECO:0000256" key="2">
    <source>
        <dbReference type="ARBA" id="ARBA00022448"/>
    </source>
</evidence>
<protein>
    <submittedName>
        <fullName evidence="11">ABC transporter G family member 25</fullName>
    </submittedName>
</protein>
<dbReference type="InterPro" id="IPR043926">
    <property type="entry name" value="ABCG_dom"/>
</dbReference>
<dbReference type="EMBL" id="JAUJYN010000003">
    <property type="protein sequence ID" value="KAK1276879.1"/>
    <property type="molecule type" value="Genomic_DNA"/>
</dbReference>
<evidence type="ECO:0000256" key="8">
    <source>
        <dbReference type="SAM" id="MobiDB-lite"/>
    </source>
</evidence>
<feature type="domain" description="ABC transporter" evidence="10">
    <location>
        <begin position="55"/>
        <end position="298"/>
    </location>
</feature>
<reference evidence="11" key="2">
    <citation type="submission" date="2023-06" db="EMBL/GenBank/DDBJ databases">
        <authorList>
            <person name="Ma L."/>
            <person name="Liu K.-W."/>
            <person name="Li Z."/>
            <person name="Hsiao Y.-Y."/>
            <person name="Qi Y."/>
            <person name="Fu T."/>
            <person name="Tang G."/>
            <person name="Zhang D."/>
            <person name="Sun W.-H."/>
            <person name="Liu D.-K."/>
            <person name="Li Y."/>
            <person name="Chen G.-Z."/>
            <person name="Liu X.-D."/>
            <person name="Liao X.-Y."/>
            <person name="Jiang Y.-T."/>
            <person name="Yu X."/>
            <person name="Hao Y."/>
            <person name="Huang J."/>
            <person name="Zhao X.-W."/>
            <person name="Ke S."/>
            <person name="Chen Y.-Y."/>
            <person name="Wu W.-L."/>
            <person name="Hsu J.-L."/>
            <person name="Lin Y.-F."/>
            <person name="Huang M.-D."/>
            <person name="Li C.-Y."/>
            <person name="Huang L."/>
            <person name="Wang Z.-W."/>
            <person name="Zhao X."/>
            <person name="Zhong W.-Y."/>
            <person name="Peng D.-H."/>
            <person name="Ahmad S."/>
            <person name="Lan S."/>
            <person name="Zhang J.-S."/>
            <person name="Tsai W.-C."/>
            <person name="Van De Peer Y."/>
            <person name="Liu Z.-J."/>
        </authorList>
    </citation>
    <scope>NUCLEOTIDE SEQUENCE</scope>
    <source>
        <strain evidence="11">SCP</strain>
        <tissue evidence="11">Leaves</tissue>
    </source>
</reference>
<evidence type="ECO:0000313" key="11">
    <source>
        <dbReference type="EMBL" id="KAK1276879.1"/>
    </source>
</evidence>
<evidence type="ECO:0000256" key="7">
    <source>
        <dbReference type="ARBA" id="ARBA00023136"/>
    </source>
</evidence>
<evidence type="ECO:0000256" key="9">
    <source>
        <dbReference type="SAM" id="Phobius"/>
    </source>
</evidence>
<dbReference type="InterPro" id="IPR017871">
    <property type="entry name" value="ABC_transporter-like_CS"/>
</dbReference>
<dbReference type="PROSITE" id="PS50893">
    <property type="entry name" value="ABC_TRANSPORTER_2"/>
    <property type="match status" value="1"/>
</dbReference>
<dbReference type="SMART" id="SM00382">
    <property type="entry name" value="AAA"/>
    <property type="match status" value="1"/>
</dbReference>
<gene>
    <name evidence="11" type="ORF">QJS04_geneDACA001902</name>
</gene>
<feature type="transmembrane region" description="Helical" evidence="9">
    <location>
        <begin position="539"/>
        <end position="558"/>
    </location>
</feature>
<dbReference type="PANTHER" id="PTHR48041">
    <property type="entry name" value="ABC TRANSPORTER G FAMILY MEMBER 28"/>
    <property type="match status" value="1"/>
</dbReference>
<feature type="transmembrane region" description="Helical" evidence="9">
    <location>
        <begin position="397"/>
        <end position="418"/>
    </location>
</feature>
<feature type="transmembrane region" description="Helical" evidence="9">
    <location>
        <begin position="473"/>
        <end position="499"/>
    </location>
</feature>
<evidence type="ECO:0000256" key="6">
    <source>
        <dbReference type="ARBA" id="ARBA00022989"/>
    </source>
</evidence>
<keyword evidence="2" id="KW-0813">Transport</keyword>
<dbReference type="Pfam" id="PF01061">
    <property type="entry name" value="ABC2_membrane"/>
    <property type="match status" value="1"/>
</dbReference>
<dbReference type="GO" id="GO:0140359">
    <property type="term" value="F:ABC-type transporter activity"/>
    <property type="evidence" value="ECO:0007669"/>
    <property type="project" value="InterPro"/>
</dbReference>
<dbReference type="Pfam" id="PF00005">
    <property type="entry name" value="ABC_tran"/>
    <property type="match status" value="1"/>
</dbReference>
<proteinExistence type="predicted"/>
<keyword evidence="6 9" id="KW-1133">Transmembrane helix</keyword>
<keyword evidence="5" id="KW-0067">ATP-binding</keyword>
<evidence type="ECO:0000256" key="5">
    <source>
        <dbReference type="ARBA" id="ARBA00022840"/>
    </source>
</evidence>
<dbReference type="AlphaFoldDB" id="A0AAV9BKW9"/>
<comment type="subcellular location">
    <subcellularLocation>
        <location evidence="1">Membrane</location>
        <topology evidence="1">Multi-pass membrane protein</topology>
    </subcellularLocation>
</comment>
<dbReference type="InterPro" id="IPR003593">
    <property type="entry name" value="AAA+_ATPase"/>
</dbReference>
<evidence type="ECO:0000256" key="3">
    <source>
        <dbReference type="ARBA" id="ARBA00022692"/>
    </source>
</evidence>
<dbReference type="Pfam" id="PF19055">
    <property type="entry name" value="ABC2_membrane_7"/>
    <property type="match status" value="1"/>
</dbReference>
<accession>A0AAV9BKW9</accession>
<dbReference type="GO" id="GO:0005886">
    <property type="term" value="C:plasma membrane"/>
    <property type="evidence" value="ECO:0007669"/>
    <property type="project" value="TreeGrafter"/>
</dbReference>
<keyword evidence="3 9" id="KW-0812">Transmembrane</keyword>
<feature type="region of interest" description="Disordered" evidence="8">
    <location>
        <begin position="1"/>
        <end position="24"/>
    </location>
</feature>
<organism evidence="11 12">
    <name type="scientific">Acorus gramineus</name>
    <name type="common">Dwarf sweet flag</name>
    <dbReference type="NCBI Taxonomy" id="55184"/>
    <lineage>
        <taxon>Eukaryota</taxon>
        <taxon>Viridiplantae</taxon>
        <taxon>Streptophyta</taxon>
        <taxon>Embryophyta</taxon>
        <taxon>Tracheophyta</taxon>
        <taxon>Spermatophyta</taxon>
        <taxon>Magnoliopsida</taxon>
        <taxon>Liliopsida</taxon>
        <taxon>Acoraceae</taxon>
        <taxon>Acorus</taxon>
    </lineage>
</organism>
<dbReference type="GO" id="GO:0016887">
    <property type="term" value="F:ATP hydrolysis activity"/>
    <property type="evidence" value="ECO:0007669"/>
    <property type="project" value="InterPro"/>
</dbReference>
<evidence type="ECO:0000256" key="4">
    <source>
        <dbReference type="ARBA" id="ARBA00022741"/>
    </source>
</evidence>
<dbReference type="SUPFAM" id="SSF52540">
    <property type="entry name" value="P-loop containing nucleoside triphosphate hydrolases"/>
    <property type="match status" value="1"/>
</dbReference>